<gene>
    <name evidence="1" type="ORF">CLIB1444_09S00892</name>
</gene>
<dbReference type="EMBL" id="CALSDN010000009">
    <property type="protein sequence ID" value="CAH6722317.1"/>
    <property type="molecule type" value="Genomic_DNA"/>
</dbReference>
<keyword evidence="2" id="KW-1185">Reference proteome</keyword>
<protein>
    <submittedName>
        <fullName evidence="1">Uncharacterized protein</fullName>
    </submittedName>
</protein>
<sequence>MFQVKFTKPLTIFGLTVISCGFFYWSNFRTFQSSIDFNESIIFQRIIECSDIVDGNLCFKENKDDLLKEVKFNNFVANKQWNECLTMVNEQSDLNLLLNIQKCFHQSDLIDKLNHQGNKIQLFLAMASIAIQLFISIQFMINHSFKNHETTLTIERLRELSFSVEDLIKKVGNHYNEFVQARTKLNSDIKQTTSRLNKGGDYYRYNEILKENVIILNNEFNNFKIEFFTKFNKDFVILPPKINTFSSPMMKFNTGQHHSKSSTSPKVRSHQSKEPNRNFDKENNIPNPMVSMPNHKASSTVSDSSSIPAKVNQQNFDITTQQGREQLKKIIEVTRKEKNQLTGLKYSDVIKVDKHEKKFKRVFIPQRGWVPVKRLEAEELHHGSNALVIS</sequence>
<dbReference type="Proteomes" id="UP001152531">
    <property type="component" value="Unassembled WGS sequence"/>
</dbReference>
<evidence type="ECO:0000313" key="2">
    <source>
        <dbReference type="Proteomes" id="UP001152531"/>
    </source>
</evidence>
<name>A0ACA9YCH7_9ASCO</name>
<organism evidence="1 2">
    <name type="scientific">[Candida] jaroonii</name>
    <dbReference type="NCBI Taxonomy" id="467808"/>
    <lineage>
        <taxon>Eukaryota</taxon>
        <taxon>Fungi</taxon>
        <taxon>Dikarya</taxon>
        <taxon>Ascomycota</taxon>
        <taxon>Saccharomycotina</taxon>
        <taxon>Pichiomycetes</taxon>
        <taxon>Debaryomycetaceae</taxon>
        <taxon>Yamadazyma</taxon>
    </lineage>
</organism>
<proteinExistence type="predicted"/>
<reference evidence="1" key="1">
    <citation type="submission" date="2022-06" db="EMBL/GenBank/DDBJ databases">
        <authorList>
            <person name="Legras J.-L."/>
            <person name="Devillers H."/>
            <person name="Grondin C."/>
        </authorList>
    </citation>
    <scope>NUCLEOTIDE SEQUENCE</scope>
    <source>
        <strain evidence="1">CLIB 1444</strain>
    </source>
</reference>
<accession>A0ACA9YCH7</accession>
<evidence type="ECO:0000313" key="1">
    <source>
        <dbReference type="EMBL" id="CAH6722317.1"/>
    </source>
</evidence>
<comment type="caution">
    <text evidence="1">The sequence shown here is derived from an EMBL/GenBank/DDBJ whole genome shotgun (WGS) entry which is preliminary data.</text>
</comment>